<dbReference type="Gene3D" id="3.30.310.70">
    <property type="entry name" value="TT1751-like domain"/>
    <property type="match status" value="1"/>
</dbReference>
<sequence>MGYYFSKTLQVGFDEAVRRTTEALKQGGFGIITEIDVTRTFKDKLGVDFRNYRILGACNPQLAYEALQLEDKVGTILPCNVVVQEIAHDRTEIAAIDPVASMQAIENPDLKASAERVQTLLRNVIEGL</sequence>
<organism evidence="2 3">
    <name type="scientific">Bradyrhizobium japonicum</name>
    <dbReference type="NCBI Taxonomy" id="375"/>
    <lineage>
        <taxon>Bacteria</taxon>
        <taxon>Pseudomonadati</taxon>
        <taxon>Pseudomonadota</taxon>
        <taxon>Alphaproteobacteria</taxon>
        <taxon>Hyphomicrobiales</taxon>
        <taxon>Nitrobacteraceae</taxon>
        <taxon>Bradyrhizobium</taxon>
    </lineage>
</organism>
<evidence type="ECO:0000313" key="2">
    <source>
        <dbReference type="EMBL" id="MET4724557.1"/>
    </source>
</evidence>
<dbReference type="InterPro" id="IPR035923">
    <property type="entry name" value="TT1751-like_sf"/>
</dbReference>
<reference evidence="2 3" key="1">
    <citation type="submission" date="2024-06" db="EMBL/GenBank/DDBJ databases">
        <title>Genomic Encyclopedia of Type Strains, Phase V (KMG-V): Genome sequencing to study the core and pangenomes of soil and plant-associated prokaryotes.</title>
        <authorList>
            <person name="Whitman W."/>
        </authorList>
    </citation>
    <scope>NUCLEOTIDE SEQUENCE [LARGE SCALE GENOMIC DNA]</scope>
    <source>
        <strain evidence="2 3">USDA 160</strain>
    </source>
</reference>
<dbReference type="PIRSF" id="PIRSF021774">
    <property type="entry name" value="UCP021774"/>
    <property type="match status" value="1"/>
</dbReference>
<dbReference type="PANTHER" id="PTHR38342:SF1">
    <property type="entry name" value="SLR5037 PROTEIN"/>
    <property type="match status" value="1"/>
</dbReference>
<dbReference type="InterPro" id="IPR016796">
    <property type="entry name" value="UCP021774"/>
</dbReference>
<dbReference type="PANTHER" id="PTHR38342">
    <property type="entry name" value="SLR5037 PROTEIN"/>
    <property type="match status" value="1"/>
</dbReference>
<evidence type="ECO:0000259" key="1">
    <source>
        <dbReference type="Pfam" id="PF03625"/>
    </source>
</evidence>
<proteinExistence type="predicted"/>
<dbReference type="CDD" id="cd14797">
    <property type="entry name" value="DUF302"/>
    <property type="match status" value="1"/>
</dbReference>
<feature type="domain" description="DUF302" evidence="1">
    <location>
        <begin position="35"/>
        <end position="98"/>
    </location>
</feature>
<dbReference type="SUPFAM" id="SSF103247">
    <property type="entry name" value="TT1751-like"/>
    <property type="match status" value="1"/>
</dbReference>
<keyword evidence="3" id="KW-1185">Reference proteome</keyword>
<accession>A0ABV2S7M0</accession>
<dbReference type="RefSeq" id="WP_354270443.1">
    <property type="nucleotide sequence ID" value="NZ_JBEPTQ010000002.1"/>
</dbReference>
<dbReference type="Proteomes" id="UP001549291">
    <property type="component" value="Unassembled WGS sequence"/>
</dbReference>
<comment type="caution">
    <text evidence="2">The sequence shown here is derived from an EMBL/GenBank/DDBJ whole genome shotgun (WGS) entry which is preliminary data.</text>
</comment>
<dbReference type="EMBL" id="JBEPTQ010000002">
    <property type="protein sequence ID" value="MET4724557.1"/>
    <property type="molecule type" value="Genomic_DNA"/>
</dbReference>
<gene>
    <name evidence="2" type="ORF">ABIF63_008663</name>
</gene>
<dbReference type="InterPro" id="IPR005180">
    <property type="entry name" value="DUF302"/>
</dbReference>
<name>A0ABV2S7M0_BRAJP</name>
<protein>
    <submittedName>
        <fullName evidence="2">Uncharacterized protein (DUF302 family)</fullName>
    </submittedName>
</protein>
<evidence type="ECO:0000313" key="3">
    <source>
        <dbReference type="Proteomes" id="UP001549291"/>
    </source>
</evidence>
<dbReference type="Pfam" id="PF03625">
    <property type="entry name" value="DUF302"/>
    <property type="match status" value="1"/>
</dbReference>